<feature type="signal peptide" evidence="1">
    <location>
        <begin position="1"/>
        <end position="24"/>
    </location>
</feature>
<dbReference type="EMBL" id="SOCP01000002">
    <property type="protein sequence ID" value="TDV56477.1"/>
    <property type="molecule type" value="Genomic_DNA"/>
</dbReference>
<evidence type="ECO:0000313" key="4">
    <source>
        <dbReference type="Proteomes" id="UP000294927"/>
    </source>
</evidence>
<gene>
    <name evidence="3" type="ORF">CLV71_102544</name>
</gene>
<dbReference type="Pfam" id="PF13088">
    <property type="entry name" value="BNR_2"/>
    <property type="match status" value="1"/>
</dbReference>
<accession>A0A4R7W4C2</accession>
<evidence type="ECO:0000313" key="3">
    <source>
        <dbReference type="EMBL" id="TDV56477.1"/>
    </source>
</evidence>
<dbReference type="AlphaFoldDB" id="A0A4R7W4C2"/>
<feature type="chain" id="PRO_5020283507" evidence="1">
    <location>
        <begin position="25"/>
        <end position="755"/>
    </location>
</feature>
<dbReference type="CDD" id="cd15482">
    <property type="entry name" value="Sialidase_non-viral"/>
    <property type="match status" value="1"/>
</dbReference>
<keyword evidence="1" id="KW-0732">Signal</keyword>
<dbReference type="RefSeq" id="WP_166663974.1">
    <property type="nucleotide sequence ID" value="NZ_SOCP01000002.1"/>
</dbReference>
<name>A0A4R7W4C2_9PSEU</name>
<dbReference type="Proteomes" id="UP000294927">
    <property type="component" value="Unassembled WGS sequence"/>
</dbReference>
<sequence length="755" mass="79503">MLGRTLLVAALVAGTAVQAPSAEAVTRSEIAGASPTAPTLVVSGEGSVYNPAGDPPTWYATAEAYDTGTAAAPTRTVFGGYVDHYDADGASDNGQLVSTDGGQTFATTTRPGYEASARLSDGRVIDAQFIGQTSVSLQRRTLVMRYSTDSGTTFPTTANATLDIAPQSFAATSSNFFPNTVVQVPNGPLLMAGYANLSGGQSALLVQSTNAGGSWTLRSVIAQGSSTRGYSETALALNSDGDLITVSRSSTYDNLWRRMSTDLGTTWTAAPQGIPEFAADSSGNRPFGRINPRLSLLPNGILALVAGRPDNSIALSYDGRGTTWNVRKVYYDNHSTASPQDLNEGSSGNADFAWTESNRAVLLADSCHAVTYQGTHYNKCKWHNAPMSGGTTEFQIMRAMADVLTADTGKIDLSSKARLSGDLGAVAGHDRSGARGAVDGSTELWSGAFEQGGTGTFDLALDRPYTLTRAGLSLALGGTQSATVQTRLDASDPWQDWYSVTNQEGYALRYTSPPARKAQYVRVLTGPASYCPPGVTAPCSMLNEIELYAGDVDSFENDPVNGIPRGYSVDYTVDDQGRGHQGVWVTTSTAGSGSGRALFITDDHAQHLPAVRRTDSSSATRTLEFRFHPVKWRPTGEGSPSSFMFDLLATPVSGQRRTAYHLSVWSDGTVRYYAGNAWHALGSGPALDPSTAVWSTIRVDATATRATVTVNGVTTGSATRADGATSNMTGHQFSASSTADANETFIIDDVFTGNG</sequence>
<comment type="caution">
    <text evidence="3">The sequence shown here is derived from an EMBL/GenBank/DDBJ whole genome shotgun (WGS) entry which is preliminary data.</text>
</comment>
<proteinExistence type="predicted"/>
<evidence type="ECO:0000259" key="2">
    <source>
        <dbReference type="Pfam" id="PF13088"/>
    </source>
</evidence>
<keyword evidence="4" id="KW-1185">Reference proteome</keyword>
<dbReference type="InterPro" id="IPR011040">
    <property type="entry name" value="Sialidase"/>
</dbReference>
<reference evidence="3 4" key="1">
    <citation type="submission" date="2019-03" db="EMBL/GenBank/DDBJ databases">
        <title>Genomic Encyclopedia of Archaeal and Bacterial Type Strains, Phase II (KMG-II): from individual species to whole genera.</title>
        <authorList>
            <person name="Goeker M."/>
        </authorList>
    </citation>
    <scope>NUCLEOTIDE SEQUENCE [LARGE SCALE GENOMIC DNA]</scope>
    <source>
        <strain evidence="3 4">DSM 45499</strain>
    </source>
</reference>
<dbReference type="Gene3D" id="2.60.120.260">
    <property type="entry name" value="Galactose-binding domain-like"/>
    <property type="match status" value="1"/>
</dbReference>
<organism evidence="3 4">
    <name type="scientific">Actinophytocola oryzae</name>
    <dbReference type="NCBI Taxonomy" id="502181"/>
    <lineage>
        <taxon>Bacteria</taxon>
        <taxon>Bacillati</taxon>
        <taxon>Actinomycetota</taxon>
        <taxon>Actinomycetes</taxon>
        <taxon>Pseudonocardiales</taxon>
        <taxon>Pseudonocardiaceae</taxon>
    </lineage>
</organism>
<dbReference type="Gene3D" id="2.120.10.10">
    <property type="match status" value="1"/>
</dbReference>
<protein>
    <submittedName>
        <fullName evidence="3">BNR repeat protein</fullName>
    </submittedName>
</protein>
<dbReference type="SUPFAM" id="SSF50939">
    <property type="entry name" value="Sialidases"/>
    <property type="match status" value="1"/>
</dbReference>
<evidence type="ECO:0000256" key="1">
    <source>
        <dbReference type="SAM" id="SignalP"/>
    </source>
</evidence>
<feature type="domain" description="Sialidase" evidence="2">
    <location>
        <begin position="131"/>
        <end position="325"/>
    </location>
</feature>
<dbReference type="InterPro" id="IPR036278">
    <property type="entry name" value="Sialidase_sf"/>
</dbReference>